<keyword evidence="3" id="KW-1185">Reference proteome</keyword>
<comment type="caution">
    <text evidence="2">The sequence shown here is derived from an EMBL/GenBank/DDBJ whole genome shotgun (WGS) entry which is preliminary data.</text>
</comment>
<dbReference type="RefSeq" id="WP_211489996.1">
    <property type="nucleotide sequence ID" value="NZ_WHJE01000265.1"/>
</dbReference>
<name>A0A7J5UIC2_9MICO</name>
<sequence>MRTDRAVLLVTGDAGRDLRALVERWTAAGLLSESLWVHAEDVPPGAGPPRVPARRVAAGAGRDGDLLELLGLQRLDLVRLVAVQLVTRTARPPAAFLAAADRVADVLQAAMPLPPVATRVHRVSLVVGESGATGLGREHLLPGWDVAAVVAAEDRPDLDRNTLHVGEPGSFLGHAAAAVAAVGALWAGVGEGALDGVRTDSTSAEGDLVVVRASVRAVLGPDPAEEVVRDAIALASGGARPAPALAWARPARDPAAVADRAARFLLDRGDWPPPPRPAPPGPRHRIRRVRSALWEALRFNLLMFRVGLGVLARGVRHLVENVATAVLVGRASDTLVRTRPRTADSLFDVVREAGPGRGDGTGDGAPAAAPDDVGAPRPQTWQDLRRVCLGLVDGGSLPAGLPAPELAGLRELLPPAAVAPRPGPERGGAARERSG</sequence>
<feature type="region of interest" description="Disordered" evidence="1">
    <location>
        <begin position="351"/>
        <end position="378"/>
    </location>
</feature>
<gene>
    <name evidence="2" type="ORF">GB883_21025</name>
</gene>
<feature type="non-terminal residue" evidence="2">
    <location>
        <position position="435"/>
    </location>
</feature>
<evidence type="ECO:0000313" key="2">
    <source>
        <dbReference type="EMBL" id="KAE8762118.1"/>
    </source>
</evidence>
<evidence type="ECO:0000313" key="3">
    <source>
        <dbReference type="Proteomes" id="UP000451860"/>
    </source>
</evidence>
<feature type="region of interest" description="Disordered" evidence="1">
    <location>
        <begin position="414"/>
        <end position="435"/>
    </location>
</feature>
<proteinExistence type="predicted"/>
<feature type="compositionally biased region" description="Low complexity" evidence="1">
    <location>
        <begin position="364"/>
        <end position="378"/>
    </location>
</feature>
<reference evidence="2 3" key="1">
    <citation type="submission" date="2019-10" db="EMBL/GenBank/DDBJ databases">
        <title>Georgenia wutianyii sp. nov. and Georgenia yuyongxinii sp. nov. isolated from plateau pika (Ochotona curzoniae) in the Qinghai-Tibet plateau of China.</title>
        <authorList>
            <person name="Tian Z."/>
        </authorList>
    </citation>
    <scope>NUCLEOTIDE SEQUENCE [LARGE SCALE GENOMIC DNA]</scope>
    <source>
        <strain evidence="2 3">DSM 21501</strain>
    </source>
</reference>
<accession>A0A7J5UIC2</accession>
<evidence type="ECO:0000256" key="1">
    <source>
        <dbReference type="SAM" id="MobiDB-lite"/>
    </source>
</evidence>
<dbReference type="EMBL" id="WHJE01000265">
    <property type="protein sequence ID" value="KAE8762118.1"/>
    <property type="molecule type" value="Genomic_DNA"/>
</dbReference>
<protein>
    <submittedName>
        <fullName evidence="2">Uncharacterized protein</fullName>
    </submittedName>
</protein>
<dbReference type="Proteomes" id="UP000451860">
    <property type="component" value="Unassembled WGS sequence"/>
</dbReference>
<organism evidence="2 3">
    <name type="scientific">Georgenia thermotolerans</name>
    <dbReference type="NCBI Taxonomy" id="527326"/>
    <lineage>
        <taxon>Bacteria</taxon>
        <taxon>Bacillati</taxon>
        <taxon>Actinomycetota</taxon>
        <taxon>Actinomycetes</taxon>
        <taxon>Micrococcales</taxon>
        <taxon>Bogoriellaceae</taxon>
        <taxon>Georgenia</taxon>
    </lineage>
</organism>
<dbReference type="AlphaFoldDB" id="A0A7J5UIC2"/>